<proteinExistence type="inferred from homology"/>
<dbReference type="STRING" id="639282.DEFDS_2177"/>
<dbReference type="RefSeq" id="WP_013008868.1">
    <property type="nucleotide sequence ID" value="NC_013939.1"/>
</dbReference>
<gene>
    <name evidence="4" type="ordered locus">DEFDS_2177</name>
</gene>
<dbReference type="AlphaFoldDB" id="D3PA83"/>
<dbReference type="InterPro" id="IPR050792">
    <property type="entry name" value="ADP-ribosylglycohydrolase"/>
</dbReference>
<dbReference type="EMBL" id="AP011529">
    <property type="protein sequence ID" value="BAI81623.1"/>
    <property type="molecule type" value="Genomic_DNA"/>
</dbReference>
<dbReference type="GO" id="GO:0016787">
    <property type="term" value="F:hydrolase activity"/>
    <property type="evidence" value="ECO:0007669"/>
    <property type="project" value="UniProtKB-KW"/>
</dbReference>
<keyword evidence="2" id="KW-0378">Hydrolase</keyword>
<dbReference type="InterPro" id="IPR005502">
    <property type="entry name" value="Ribosyl_crysJ1"/>
</dbReference>
<organism evidence="4 5">
    <name type="scientific">Deferribacter desulfuricans (strain DSM 14783 / JCM 11476 / NBRC 101012 / SSM1)</name>
    <dbReference type="NCBI Taxonomy" id="639282"/>
    <lineage>
        <taxon>Bacteria</taxon>
        <taxon>Pseudomonadati</taxon>
        <taxon>Deferribacterota</taxon>
        <taxon>Deferribacteres</taxon>
        <taxon>Deferribacterales</taxon>
        <taxon>Deferribacteraceae</taxon>
        <taxon>Deferribacter</taxon>
    </lineage>
</organism>
<keyword evidence="3" id="KW-0479">Metal-binding</keyword>
<evidence type="ECO:0000313" key="4">
    <source>
        <dbReference type="EMBL" id="BAI81623.1"/>
    </source>
</evidence>
<dbReference type="Pfam" id="PF03747">
    <property type="entry name" value="ADP_ribosyl_GH"/>
    <property type="match status" value="1"/>
</dbReference>
<dbReference type="GO" id="GO:0046872">
    <property type="term" value="F:metal ion binding"/>
    <property type="evidence" value="ECO:0007669"/>
    <property type="project" value="UniProtKB-KW"/>
</dbReference>
<evidence type="ECO:0000313" key="5">
    <source>
        <dbReference type="Proteomes" id="UP000001520"/>
    </source>
</evidence>
<feature type="binding site" evidence="3">
    <location>
        <position position="89"/>
    </location>
    <ligand>
        <name>Mg(2+)</name>
        <dbReference type="ChEBI" id="CHEBI:18420"/>
        <label>1</label>
    </ligand>
</feature>
<dbReference type="KEGG" id="ddf:DEFDS_2177"/>
<dbReference type="Gene3D" id="1.10.4080.10">
    <property type="entry name" value="ADP-ribosylation/Crystallin J1"/>
    <property type="match status" value="1"/>
</dbReference>
<keyword evidence="5" id="KW-1185">Reference proteome</keyword>
<protein>
    <recommendedName>
        <fullName evidence="6">ADP-ribosylglycohydrolase</fullName>
    </recommendedName>
</protein>
<feature type="binding site" evidence="3">
    <location>
        <position position="279"/>
    </location>
    <ligand>
        <name>Mg(2+)</name>
        <dbReference type="ChEBI" id="CHEBI:18420"/>
        <label>1</label>
    </ligand>
</feature>
<keyword evidence="3" id="KW-0460">Magnesium</keyword>
<dbReference type="Proteomes" id="UP000001520">
    <property type="component" value="Chromosome"/>
</dbReference>
<dbReference type="PANTHER" id="PTHR16222">
    <property type="entry name" value="ADP-RIBOSYLGLYCOHYDROLASE"/>
    <property type="match status" value="1"/>
</dbReference>
<evidence type="ECO:0000256" key="1">
    <source>
        <dbReference type="ARBA" id="ARBA00010702"/>
    </source>
</evidence>
<feature type="binding site" evidence="3">
    <location>
        <position position="91"/>
    </location>
    <ligand>
        <name>Mg(2+)</name>
        <dbReference type="ChEBI" id="CHEBI:18420"/>
        <label>1</label>
    </ligand>
</feature>
<evidence type="ECO:0000256" key="2">
    <source>
        <dbReference type="ARBA" id="ARBA00022801"/>
    </source>
</evidence>
<feature type="binding site" evidence="3">
    <location>
        <position position="90"/>
    </location>
    <ligand>
        <name>Mg(2+)</name>
        <dbReference type="ChEBI" id="CHEBI:18420"/>
        <label>1</label>
    </ligand>
</feature>
<feature type="binding site" evidence="3">
    <location>
        <position position="282"/>
    </location>
    <ligand>
        <name>Mg(2+)</name>
        <dbReference type="ChEBI" id="CHEBI:18420"/>
        <label>1</label>
    </ligand>
</feature>
<name>D3PA83_DEFDS</name>
<dbReference type="HOGENOM" id="CLU_024566_8_1_0"/>
<accession>D3PA83</accession>
<dbReference type="InterPro" id="IPR036705">
    <property type="entry name" value="Ribosyl_crysJ1_sf"/>
</dbReference>
<feature type="binding site" evidence="3">
    <location>
        <position position="281"/>
    </location>
    <ligand>
        <name>Mg(2+)</name>
        <dbReference type="ChEBI" id="CHEBI:18420"/>
        <label>1</label>
    </ligand>
</feature>
<dbReference type="eggNOG" id="COG1397">
    <property type="taxonomic scope" value="Bacteria"/>
</dbReference>
<sequence>MSDFKEHCDKVSDCMQKTETQSVFNELEKTKKDKIAGMIAGNIIGDMLGITQEGCFPTIKPYPPIKLEGEYQKNIIGGGHLNLNAGDWSDDTSMLIALATSLDEKRVVDENSERKHYLKWFYNGEYSSTNTAIGIGKTTYKALKTGKPQKDRLSNGNGALMRSSIITAYYLDKTDKELIEDSAKSASVTHGHPIALFTNSIYNLLLKYLILNYPLEEALEKVKNTFYDIIEDINPIFEEPDIYTTTPYCVTTLQTAIWLNMESKNFEEAVLKAINIGGDTDTIGAVTGAIAGAIYGFESIPKRFKKYLFKPPLTKYTSIMKFFIV</sequence>
<reference evidence="4 5" key="1">
    <citation type="journal article" date="2010" name="DNA Res.">
        <title>Bacterial lifestyle in a deep-sea hydrothermal vent chimney revealed by the genome sequence of the thermophilic bacterium Deferribacter desulfuricans SSM1.</title>
        <authorList>
            <person name="Takaki Y."/>
            <person name="Shimamura S."/>
            <person name="Nakagawa S."/>
            <person name="Fukuhara Y."/>
            <person name="Horikawa H."/>
            <person name="Ankai A."/>
            <person name="Harada T."/>
            <person name="Hosoyama A."/>
            <person name="Oguchi A."/>
            <person name="Fukui S."/>
            <person name="Fujita N."/>
            <person name="Takami H."/>
            <person name="Takai K."/>
        </authorList>
    </citation>
    <scope>NUCLEOTIDE SEQUENCE [LARGE SCALE GENOMIC DNA]</scope>
    <source>
        <strain evidence="5">DSM 14783 / JCM 11476 / NBRC 101012 / SSM1</strain>
    </source>
</reference>
<comment type="cofactor">
    <cofactor evidence="3">
        <name>Mg(2+)</name>
        <dbReference type="ChEBI" id="CHEBI:18420"/>
    </cofactor>
    <text evidence="3">Binds 2 magnesium ions per subunit.</text>
</comment>
<dbReference type="SUPFAM" id="SSF101478">
    <property type="entry name" value="ADP-ribosylglycohydrolase"/>
    <property type="match status" value="1"/>
</dbReference>
<dbReference type="PANTHER" id="PTHR16222:SF24">
    <property type="entry name" value="ADP-RIBOSYLHYDROLASE ARH3"/>
    <property type="match status" value="1"/>
</dbReference>
<evidence type="ECO:0000256" key="3">
    <source>
        <dbReference type="PIRSR" id="PIRSR605502-1"/>
    </source>
</evidence>
<dbReference type="OrthoDB" id="883590at2"/>
<comment type="similarity">
    <text evidence="1">Belongs to the ADP-ribosylglycohydrolase family.</text>
</comment>
<evidence type="ECO:0008006" key="6">
    <source>
        <dbReference type="Google" id="ProtNLM"/>
    </source>
</evidence>